<dbReference type="Gene3D" id="3.40.1260.10">
    <property type="entry name" value="DsrEFH-like"/>
    <property type="match status" value="1"/>
</dbReference>
<dbReference type="SUPFAM" id="SSF75169">
    <property type="entry name" value="DsrEFH-like"/>
    <property type="match status" value="1"/>
</dbReference>
<dbReference type="PANTHER" id="PTHR37691">
    <property type="entry name" value="BLR3518 PROTEIN"/>
    <property type="match status" value="1"/>
</dbReference>
<dbReference type="AlphaFoldDB" id="A0A3B0Y5H5"/>
<accession>A0A3B0Y5H5</accession>
<evidence type="ECO:0000313" key="1">
    <source>
        <dbReference type="EMBL" id="VAW74851.1"/>
    </source>
</evidence>
<gene>
    <name evidence="1" type="ORF">MNBD_GAMMA15-1163</name>
</gene>
<protein>
    <recommendedName>
        <fullName evidence="2">Intracellular sulfur oxidation DsrE/DsrF family protein</fullName>
    </recommendedName>
</protein>
<proteinExistence type="predicted"/>
<reference evidence="1" key="1">
    <citation type="submission" date="2018-06" db="EMBL/GenBank/DDBJ databases">
        <authorList>
            <person name="Zhirakovskaya E."/>
        </authorList>
    </citation>
    <scope>NUCLEOTIDE SEQUENCE</scope>
</reference>
<dbReference type="PANTHER" id="PTHR37691:SF1">
    <property type="entry name" value="BLR3518 PROTEIN"/>
    <property type="match status" value="1"/>
</dbReference>
<dbReference type="InterPro" id="IPR027396">
    <property type="entry name" value="DsrEFH-like"/>
</dbReference>
<name>A0A3B0Y5H5_9ZZZZ</name>
<sequence>MSNNEISDETLNAFIDGELDAAGKSEVFEALGHDRELSQQACELRRLGELVRHAYDHPPAIERYREPSTRHMSPWHQGLAASLLLGLGAALGWTIHQPEQAPDGPLLNAMYWDKDKHFQNTDINQITAQQGTKRIIVHLNTSSASKFGDALTTAEQLLETYGDDGAEIEVVANASAIRMLRAGYSPYAERVHDLQQRYINLTFLACQDAIDHASEMEGGTTQVKMLPDVDITPSALEHILNRLSDGWVYLNV</sequence>
<dbReference type="EMBL" id="UOFN01000041">
    <property type="protein sequence ID" value="VAW74851.1"/>
    <property type="molecule type" value="Genomic_DNA"/>
</dbReference>
<organism evidence="1">
    <name type="scientific">hydrothermal vent metagenome</name>
    <dbReference type="NCBI Taxonomy" id="652676"/>
    <lineage>
        <taxon>unclassified sequences</taxon>
        <taxon>metagenomes</taxon>
        <taxon>ecological metagenomes</taxon>
    </lineage>
</organism>
<evidence type="ECO:0008006" key="2">
    <source>
        <dbReference type="Google" id="ProtNLM"/>
    </source>
</evidence>